<dbReference type="Proteomes" id="UP000008457">
    <property type="component" value="Chromosome"/>
</dbReference>
<organism evidence="2 3">
    <name type="scientific">Mahella australiensis (strain DSM 15567 / CIP 107919 / 50-1 BON)</name>
    <dbReference type="NCBI Taxonomy" id="697281"/>
    <lineage>
        <taxon>Bacteria</taxon>
        <taxon>Bacillati</taxon>
        <taxon>Bacillota</taxon>
        <taxon>Clostridia</taxon>
        <taxon>Thermoanaerobacterales</taxon>
        <taxon>Thermoanaerobacterales Family IV. Incertae Sedis</taxon>
        <taxon>Mahella</taxon>
    </lineage>
</organism>
<dbReference type="OrthoDB" id="1729433at2"/>
<protein>
    <submittedName>
        <fullName evidence="2">Uncharacterized protein</fullName>
    </submittedName>
</protein>
<dbReference type="eggNOG" id="COG0497">
    <property type="taxonomic scope" value="Bacteria"/>
</dbReference>
<feature type="coiled-coil region" evidence="1">
    <location>
        <begin position="233"/>
        <end position="260"/>
    </location>
</feature>
<dbReference type="STRING" id="697281.Mahau_0208"/>
<dbReference type="RefSeq" id="WP_013779861.1">
    <property type="nucleotide sequence ID" value="NC_015520.1"/>
</dbReference>
<evidence type="ECO:0000313" key="2">
    <source>
        <dbReference type="EMBL" id="AEE95427.1"/>
    </source>
</evidence>
<evidence type="ECO:0000256" key="1">
    <source>
        <dbReference type="SAM" id="Coils"/>
    </source>
</evidence>
<sequence length="455" mass="52978">MLEKCENLFQCELVLSGKINNVKLLGELPFLQSDLDKLDEMVVELMHSEAGGIDFLKQRTTACLSCLLVWHGVYDYKEGNYWSTIGKIIGELDAIQQADLGNAFLSFLAQRGLPTFNIKGARAYVTPILIHGGIPAACLDGFFEYVVDRFIKQRLTQSDIVALELAIRRDEHEERSRQEAQINDVQQRKTALQQRILHEQQRLSLAARLMQLLAERETLADATYLPNDCRKQREQWLKEIECLESEKLQLKKDIEAFKLQISSFTKEDMAILSYADYIDDYKHCYDQWLSIQSNLGNDKAAAAELYGYFLQLWAHMLGCTFKQKYVTWLETFDAEQAFDLLNMRDKLRQKIKMTSADMWLKEPYMNTKCFYRSKVEFRRLQKAYNNILRQLKRMFEDIALKGHWLKDDMSRVPMGPNDTNLSAMLLSCEDSKKADMLSTVVHFLTNKELKYILTW</sequence>
<keyword evidence="1" id="KW-0175">Coiled coil</keyword>
<accession>F3ZWJ2</accession>
<gene>
    <name evidence="2" type="ordered locus">Mahau_0208</name>
</gene>
<feature type="coiled-coil region" evidence="1">
    <location>
        <begin position="168"/>
        <end position="202"/>
    </location>
</feature>
<dbReference type="KEGG" id="mas:Mahau_0208"/>
<dbReference type="HOGENOM" id="CLU_601037_0_0_9"/>
<reference evidence="2 3" key="2">
    <citation type="journal article" date="2011" name="Stand. Genomic Sci.">
        <title>Complete genome sequence of Mahella australiensis type strain (50-1 BON).</title>
        <authorList>
            <person name="Sikorski J."/>
            <person name="Teshima H."/>
            <person name="Nolan M."/>
            <person name="Lucas S."/>
            <person name="Hammon N."/>
            <person name="Deshpande S."/>
            <person name="Cheng J.F."/>
            <person name="Pitluck S."/>
            <person name="Liolios K."/>
            <person name="Pagani I."/>
            <person name="Ivanova N."/>
            <person name="Huntemann M."/>
            <person name="Mavromatis K."/>
            <person name="Ovchinikova G."/>
            <person name="Pati A."/>
            <person name="Tapia R."/>
            <person name="Han C."/>
            <person name="Goodwin L."/>
            <person name="Chen A."/>
            <person name="Palaniappan K."/>
            <person name="Land M."/>
            <person name="Hauser L."/>
            <person name="Ngatchou-Djao O.D."/>
            <person name="Rohde M."/>
            <person name="Pukall R."/>
            <person name="Spring S."/>
            <person name="Abt B."/>
            <person name="Goker M."/>
            <person name="Detter J.C."/>
            <person name="Woyke T."/>
            <person name="Bristow J."/>
            <person name="Markowitz V."/>
            <person name="Hugenholtz P."/>
            <person name="Eisen J.A."/>
            <person name="Kyrpides N.C."/>
            <person name="Klenk H.P."/>
            <person name="Lapidus A."/>
        </authorList>
    </citation>
    <scope>NUCLEOTIDE SEQUENCE [LARGE SCALE GENOMIC DNA]</scope>
    <source>
        <strain evidence="3">DSM 15567 / CIP 107919 / 50-1 BON</strain>
    </source>
</reference>
<evidence type="ECO:0000313" key="3">
    <source>
        <dbReference type="Proteomes" id="UP000008457"/>
    </source>
</evidence>
<proteinExistence type="predicted"/>
<dbReference type="EMBL" id="CP002360">
    <property type="protein sequence ID" value="AEE95427.1"/>
    <property type="molecule type" value="Genomic_DNA"/>
</dbReference>
<keyword evidence="3" id="KW-1185">Reference proteome</keyword>
<dbReference type="AlphaFoldDB" id="F3ZWJ2"/>
<name>F3ZWJ2_MAHA5</name>
<reference evidence="3" key="1">
    <citation type="submission" date="2010-11" db="EMBL/GenBank/DDBJ databases">
        <title>The complete genome of Mahella australiensis DSM 15567.</title>
        <authorList>
            <consortium name="US DOE Joint Genome Institute (JGI-PGF)"/>
            <person name="Lucas S."/>
            <person name="Copeland A."/>
            <person name="Lapidus A."/>
            <person name="Bruce D."/>
            <person name="Goodwin L."/>
            <person name="Pitluck S."/>
            <person name="Kyrpides N."/>
            <person name="Mavromatis K."/>
            <person name="Pagani I."/>
            <person name="Ivanova N."/>
            <person name="Teshima H."/>
            <person name="Brettin T."/>
            <person name="Detter J.C."/>
            <person name="Han C."/>
            <person name="Tapia R."/>
            <person name="Land M."/>
            <person name="Hauser L."/>
            <person name="Markowitz V."/>
            <person name="Cheng J.-F."/>
            <person name="Hugenholtz P."/>
            <person name="Woyke T."/>
            <person name="Wu D."/>
            <person name="Spring S."/>
            <person name="Pukall R."/>
            <person name="Steenblock K."/>
            <person name="Schneider S."/>
            <person name="Klenk H.-P."/>
            <person name="Eisen J.A."/>
        </authorList>
    </citation>
    <scope>NUCLEOTIDE SEQUENCE [LARGE SCALE GENOMIC DNA]</scope>
    <source>
        <strain evidence="3">DSM 15567 / CIP 107919 / 50-1 BON</strain>
    </source>
</reference>